<proteinExistence type="predicted"/>
<evidence type="ECO:0000313" key="2">
    <source>
        <dbReference type="EMBL" id="VVE89486.1"/>
    </source>
</evidence>
<feature type="region of interest" description="Disordered" evidence="1">
    <location>
        <begin position="203"/>
        <end position="226"/>
    </location>
</feature>
<dbReference type="EMBL" id="CABPST010000009">
    <property type="protein sequence ID" value="VVE89486.1"/>
    <property type="molecule type" value="Genomic_DNA"/>
</dbReference>
<dbReference type="AlphaFoldDB" id="A0A5E5BW10"/>
<dbReference type="Proteomes" id="UP000382040">
    <property type="component" value="Unassembled WGS sequence"/>
</dbReference>
<name>A0A5E5BW10_9BURK</name>
<sequence length="226" mass="25291">MSTVGIEDSRVRAIHVISAVTSPARRFKELGDKTEVSAATWRSFWNRDGAIPSGAMLEGLAREWPQYAFWLVTGITDWEAGHVAPPTVDSLPERELQESPATTAYFVHRLKATNPKPLSAATRAFVESLEGLRYFALEKEATDALGGPAALAKLRDELIEHGILQKTVDKPLKLESLWTDEPVADPVIERAIEALLHERQQRSEKQLESLQLQRAEELASRRTDRQ</sequence>
<protein>
    <submittedName>
        <fullName evidence="2">Uncharacterized protein</fullName>
    </submittedName>
</protein>
<feature type="compositionally biased region" description="Basic and acidic residues" evidence="1">
    <location>
        <begin position="214"/>
        <end position="226"/>
    </location>
</feature>
<evidence type="ECO:0000313" key="3">
    <source>
        <dbReference type="Proteomes" id="UP000382040"/>
    </source>
</evidence>
<accession>A0A5E5BW10</accession>
<dbReference type="OrthoDB" id="6447592at2"/>
<keyword evidence="3" id="KW-1185">Reference proteome</keyword>
<reference evidence="2 3" key="1">
    <citation type="submission" date="2019-08" db="EMBL/GenBank/DDBJ databases">
        <authorList>
            <person name="Peeters C."/>
        </authorList>
    </citation>
    <scope>NUCLEOTIDE SEQUENCE [LARGE SCALE GENOMIC DNA]</scope>
    <source>
        <strain evidence="2 3">LMG 20603</strain>
    </source>
</reference>
<gene>
    <name evidence="2" type="ORF">PBR20603_03458</name>
</gene>
<evidence type="ECO:0000256" key="1">
    <source>
        <dbReference type="SAM" id="MobiDB-lite"/>
    </source>
</evidence>
<dbReference type="RefSeq" id="WP_150560700.1">
    <property type="nucleotide sequence ID" value="NZ_CABPST010000009.1"/>
</dbReference>
<organism evidence="2 3">
    <name type="scientific">Pandoraea bronchicola</name>
    <dbReference type="NCBI Taxonomy" id="2508287"/>
    <lineage>
        <taxon>Bacteria</taxon>
        <taxon>Pseudomonadati</taxon>
        <taxon>Pseudomonadota</taxon>
        <taxon>Betaproteobacteria</taxon>
        <taxon>Burkholderiales</taxon>
        <taxon>Burkholderiaceae</taxon>
        <taxon>Pandoraea</taxon>
    </lineage>
</organism>